<evidence type="ECO:0000256" key="9">
    <source>
        <dbReference type="HAMAP-Rule" id="MF_00528"/>
    </source>
</evidence>
<dbReference type="SUPFAM" id="SSF52972">
    <property type="entry name" value="ITPase-like"/>
    <property type="match status" value="1"/>
</dbReference>
<evidence type="ECO:0000256" key="2">
    <source>
        <dbReference type="ARBA" id="ARBA00022490"/>
    </source>
</evidence>
<dbReference type="PANTHER" id="PTHR43213">
    <property type="entry name" value="BIFUNCTIONAL DTTP/UTP PYROPHOSPHATASE/METHYLTRANSFERASE PROTEIN-RELATED"/>
    <property type="match status" value="1"/>
</dbReference>
<dbReference type="OrthoDB" id="9813694at2"/>
<dbReference type="Proteomes" id="UP000095230">
    <property type="component" value="Unassembled WGS sequence"/>
</dbReference>
<proteinExistence type="inferred from homology"/>
<dbReference type="PANTHER" id="PTHR43213:SF10">
    <property type="entry name" value="7-METHYL-GTP PYROPHOSPHATASE"/>
    <property type="match status" value="1"/>
</dbReference>
<evidence type="ECO:0000256" key="3">
    <source>
        <dbReference type="ARBA" id="ARBA00022801"/>
    </source>
</evidence>
<evidence type="ECO:0000313" key="11">
    <source>
        <dbReference type="EMBL" id="OEG75502.1"/>
    </source>
</evidence>
<comment type="caution">
    <text evidence="9">Lacks conserved residue(s) required for the propagation of feature annotation.</text>
</comment>
<feature type="site" description="Important for substrate specificity" evidence="9">
    <location>
        <position position="71"/>
    </location>
</feature>
<comment type="cofactor">
    <cofactor evidence="9">
        <name>a divalent metal cation</name>
        <dbReference type="ChEBI" id="CHEBI:60240"/>
    </cofactor>
</comment>
<gene>
    <name evidence="11" type="ORF">BEL05_14600</name>
    <name evidence="10" type="ORF">TUM3794_27130</name>
</gene>
<evidence type="ECO:0000256" key="4">
    <source>
        <dbReference type="ARBA" id="ARBA00023080"/>
    </source>
</evidence>
<dbReference type="Gene3D" id="3.90.950.10">
    <property type="match status" value="1"/>
</dbReference>
<evidence type="ECO:0000313" key="12">
    <source>
        <dbReference type="Proteomes" id="UP000095230"/>
    </source>
</evidence>
<feature type="site" description="Important for substrate specificity" evidence="9">
    <location>
        <position position="155"/>
    </location>
</feature>
<name>A0A1E5IY38_SHECO</name>
<protein>
    <recommendedName>
        <fullName evidence="8 9">7-methyl-GTP pyrophosphatase</fullName>
        <shortName evidence="9">m(7)GTP pyrophosphatase</shortName>
        <ecNumber evidence="9">3.6.1.-</ecNumber>
    </recommendedName>
</protein>
<dbReference type="GO" id="GO:0047429">
    <property type="term" value="F:nucleoside triphosphate diphosphatase activity"/>
    <property type="evidence" value="ECO:0007669"/>
    <property type="project" value="InterPro"/>
</dbReference>
<keyword evidence="3 9" id="KW-0378">Hydrolase</keyword>
<dbReference type="EC" id="3.6.1.-" evidence="9"/>
<dbReference type="Pfam" id="PF02545">
    <property type="entry name" value="Maf"/>
    <property type="match status" value="1"/>
</dbReference>
<evidence type="ECO:0000256" key="5">
    <source>
        <dbReference type="ARBA" id="ARBA00050213"/>
    </source>
</evidence>
<comment type="caution">
    <text evidence="11">The sequence shown here is derived from an EMBL/GenBank/DDBJ whole genome shotgun (WGS) entry which is preliminary data.</text>
</comment>
<sequence>MNKPLILASTSPFRKALLEKLCLPFETCSPNIDETPFSDESAAQLVVRLAEQKAMACAANWQTGLIIGSDQVAVVDGLIVGKPLTTENAIAQLQSVSGKTVTFYTGIALYDIATQQMNSRYEPFVVHFRELTLEQITYYIKQEQPLYCAGSFKCEGLGISLFTQLEGRDPNTLIGLPLITLVEMLSSFGVDVLAESSAKNE</sequence>
<evidence type="ECO:0000256" key="1">
    <source>
        <dbReference type="ARBA" id="ARBA00004496"/>
    </source>
</evidence>
<dbReference type="AlphaFoldDB" id="A0A1E5IY38"/>
<evidence type="ECO:0000256" key="7">
    <source>
        <dbReference type="ARBA" id="ARBA00060749"/>
    </source>
</evidence>
<evidence type="ECO:0000313" key="13">
    <source>
        <dbReference type="Proteomes" id="UP000773469"/>
    </source>
</evidence>
<comment type="function">
    <text evidence="6 9">Nucleoside triphosphate pyrophosphatase that hydrolyzes 7-methyl-GTP (m(7)GTP). May have a dual role in cell division arrest and in preventing the incorporation of modified nucleotides into cellular nucleic acids.</text>
</comment>
<keyword evidence="4 9" id="KW-0546">Nucleotide metabolism</keyword>
<evidence type="ECO:0000256" key="8">
    <source>
        <dbReference type="ARBA" id="ARBA00068163"/>
    </source>
</evidence>
<dbReference type="NCBIfam" id="TIGR00172">
    <property type="entry name" value="maf"/>
    <property type="match status" value="1"/>
</dbReference>
<evidence type="ECO:0000313" key="10">
    <source>
        <dbReference type="EMBL" id="GIU42843.1"/>
    </source>
</evidence>
<organism evidence="11 12">
    <name type="scientific">Shewanella colwelliana</name>
    <name type="common">Alteromonas colwelliana</name>
    <dbReference type="NCBI Taxonomy" id="23"/>
    <lineage>
        <taxon>Bacteria</taxon>
        <taxon>Pseudomonadati</taxon>
        <taxon>Pseudomonadota</taxon>
        <taxon>Gammaproteobacteria</taxon>
        <taxon>Alteromonadales</taxon>
        <taxon>Shewanellaceae</taxon>
        <taxon>Shewanella</taxon>
    </lineage>
</organism>
<dbReference type="Proteomes" id="UP000773469">
    <property type="component" value="Unassembled WGS sequence"/>
</dbReference>
<dbReference type="RefSeq" id="WP_069670138.1">
    <property type="nucleotide sequence ID" value="NZ_BPEU01000019.1"/>
</dbReference>
<keyword evidence="13" id="KW-1185">Reference proteome</keyword>
<reference evidence="10 13" key="2">
    <citation type="submission" date="2021-05" db="EMBL/GenBank/DDBJ databases">
        <title>Molecular characterization for Shewanella algae harboring chromosomal blaOXA-55-like strains isolated from clinical and environment sample.</title>
        <authorList>
            <person name="Ohama Y."/>
            <person name="Aoki K."/>
            <person name="Harada S."/>
            <person name="Moriya K."/>
            <person name="Ishii Y."/>
            <person name="Tateda K."/>
        </authorList>
    </citation>
    <scope>NUCLEOTIDE SEQUENCE [LARGE SCALE GENOMIC DNA]</scope>
    <source>
        <strain evidence="10 13">MBTL60-118</strain>
    </source>
</reference>
<dbReference type="EMBL" id="MCBT01000006">
    <property type="protein sequence ID" value="OEG75502.1"/>
    <property type="molecule type" value="Genomic_DNA"/>
</dbReference>
<reference evidence="11 12" key="1">
    <citation type="submission" date="2016-07" db="EMBL/GenBank/DDBJ databases">
        <title>Whole-genome of two Shewanella species isolated from a digestive organ of sea cucumber Apostichopus japonicus Selenka 1867.</title>
        <authorList>
            <person name="Hong H.-H."/>
            <person name="Choi H."/>
            <person name="Cheon S."/>
            <person name="Oh J.-S."/>
            <person name="Lee H.-G."/>
            <person name="Park C."/>
        </authorList>
    </citation>
    <scope>NUCLEOTIDE SEQUENCE [LARGE SCALE GENOMIC DNA]</scope>
    <source>
        <strain evidence="11 12">CSB03KR</strain>
    </source>
</reference>
<comment type="catalytic activity">
    <reaction evidence="5 9">
        <text>N(7)-methyl-GTP + H2O = N(7)-methyl-GMP + diphosphate + H(+)</text>
        <dbReference type="Rhea" id="RHEA:58744"/>
        <dbReference type="ChEBI" id="CHEBI:15377"/>
        <dbReference type="ChEBI" id="CHEBI:15378"/>
        <dbReference type="ChEBI" id="CHEBI:33019"/>
        <dbReference type="ChEBI" id="CHEBI:58285"/>
        <dbReference type="ChEBI" id="CHEBI:87133"/>
    </reaction>
</comment>
<feature type="active site" description="Proton acceptor" evidence="9">
    <location>
        <position position="70"/>
    </location>
</feature>
<dbReference type="GO" id="GO:0005737">
    <property type="term" value="C:cytoplasm"/>
    <property type="evidence" value="ECO:0007669"/>
    <property type="project" value="UniProtKB-SubCell"/>
</dbReference>
<dbReference type="STRING" id="23.BEL05_14600"/>
<dbReference type="EMBL" id="BPEU01000019">
    <property type="protein sequence ID" value="GIU42843.1"/>
    <property type="molecule type" value="Genomic_DNA"/>
</dbReference>
<evidence type="ECO:0000256" key="6">
    <source>
        <dbReference type="ARBA" id="ARBA00053369"/>
    </source>
</evidence>
<feature type="site" description="Important for substrate specificity" evidence="9">
    <location>
        <position position="13"/>
    </location>
</feature>
<dbReference type="PIRSF" id="PIRSF006305">
    <property type="entry name" value="Maf"/>
    <property type="match status" value="1"/>
</dbReference>
<dbReference type="HAMAP" id="MF_00528">
    <property type="entry name" value="Maf"/>
    <property type="match status" value="1"/>
</dbReference>
<dbReference type="CDD" id="cd00555">
    <property type="entry name" value="Maf"/>
    <property type="match status" value="1"/>
</dbReference>
<dbReference type="FunFam" id="3.90.950.10:FF:000005">
    <property type="entry name" value="7-methyl-GTP pyrophosphatase"/>
    <property type="match status" value="1"/>
</dbReference>
<dbReference type="InterPro" id="IPR003697">
    <property type="entry name" value="Maf-like"/>
</dbReference>
<accession>A0A1E5IY38</accession>
<comment type="subcellular location">
    <subcellularLocation>
        <location evidence="1 9">Cytoplasm</location>
    </subcellularLocation>
</comment>
<dbReference type="InterPro" id="IPR029001">
    <property type="entry name" value="ITPase-like_fam"/>
</dbReference>
<comment type="similarity">
    <text evidence="7 9">Belongs to the Maf family. YceF subfamily.</text>
</comment>
<keyword evidence="2 9" id="KW-0963">Cytoplasm</keyword>
<dbReference type="GO" id="GO:0009117">
    <property type="term" value="P:nucleotide metabolic process"/>
    <property type="evidence" value="ECO:0007669"/>
    <property type="project" value="UniProtKB-KW"/>
</dbReference>